<dbReference type="EMBL" id="DF238840">
    <property type="protein sequence ID" value="GAF27279.1"/>
    <property type="molecule type" value="Genomic_DNA"/>
</dbReference>
<reference evidence="1" key="1">
    <citation type="journal article" date="2014" name="Gene">
        <title>Genome-guided analysis of transformation efficiency and carbon dioxide assimilation by Moorella thermoacetica Y72.</title>
        <authorList>
            <person name="Tsukahara K."/>
            <person name="Kita A."/>
            <person name="Nakashimada Y."/>
            <person name="Hoshino T."/>
            <person name="Murakami K."/>
        </authorList>
    </citation>
    <scope>NUCLEOTIDE SEQUENCE [LARGE SCALE GENOMIC DNA]</scope>
    <source>
        <strain evidence="1">Y72</strain>
    </source>
</reference>
<accession>A0A0S6UFI4</accession>
<evidence type="ECO:0000313" key="1">
    <source>
        <dbReference type="EMBL" id="GAF27279.1"/>
    </source>
</evidence>
<proteinExistence type="predicted"/>
<protein>
    <submittedName>
        <fullName evidence="1">TRAP-type C4-dicarboxylate transport system, small permease component</fullName>
    </submittedName>
</protein>
<dbReference type="AlphaFoldDB" id="A0A0S6UFI4"/>
<gene>
    <name evidence="1" type="ORF">MTY_2620</name>
</gene>
<name>A0A0S6UFI4_NEOTH</name>
<dbReference type="Proteomes" id="UP000063718">
    <property type="component" value="Unassembled WGS sequence"/>
</dbReference>
<organism evidence="1">
    <name type="scientific">Moorella thermoacetica Y72</name>
    <dbReference type="NCBI Taxonomy" id="1325331"/>
    <lineage>
        <taxon>Bacteria</taxon>
        <taxon>Bacillati</taxon>
        <taxon>Bacillota</taxon>
        <taxon>Clostridia</taxon>
        <taxon>Neomoorellales</taxon>
        <taxon>Neomoorellaceae</taxon>
        <taxon>Neomoorella</taxon>
    </lineage>
</organism>
<sequence>MPTTAQIFNAKAPDFAGALQIYIMYRAKQWIPEMAEKSSFPHLDMDLAPAGSIEFAKINTLPGTQNQAALMDNYRLVTTHEGSLDMGRRITFPVTVTASRDDSRQGRKDIGHHIRVGVFINSYPGRGMGYINQAEALFDARLLYRLCGQVGNINHRLFSLGLKIKGKKHFTGLHYSRQPPPPRSPPVHL</sequence>